<organism evidence="6 7">
    <name type="scientific">Marinobacterium lacunae</name>
    <dbReference type="NCBI Taxonomy" id="1232683"/>
    <lineage>
        <taxon>Bacteria</taxon>
        <taxon>Pseudomonadati</taxon>
        <taxon>Pseudomonadota</taxon>
        <taxon>Gammaproteobacteria</taxon>
        <taxon>Oceanospirillales</taxon>
        <taxon>Oceanospirillaceae</taxon>
        <taxon>Marinobacterium</taxon>
    </lineage>
</organism>
<dbReference type="AlphaFoldDB" id="A0A081FUB5"/>
<dbReference type="RefSeq" id="WP_036191317.1">
    <property type="nucleotide sequence ID" value="NZ_JMQN01000057.1"/>
</dbReference>
<dbReference type="STRING" id="1232683.ADIMK_3781"/>
<dbReference type="Proteomes" id="UP000028252">
    <property type="component" value="Unassembled WGS sequence"/>
</dbReference>
<dbReference type="EMBL" id="JMQN01000057">
    <property type="protein sequence ID" value="KEA62120.1"/>
    <property type="molecule type" value="Genomic_DNA"/>
</dbReference>
<evidence type="ECO:0008006" key="8">
    <source>
        <dbReference type="Google" id="ProtNLM"/>
    </source>
</evidence>
<keyword evidence="2 5" id="KW-0812">Transmembrane</keyword>
<evidence type="ECO:0000256" key="3">
    <source>
        <dbReference type="ARBA" id="ARBA00022989"/>
    </source>
</evidence>
<dbReference type="GO" id="GO:0012505">
    <property type="term" value="C:endomembrane system"/>
    <property type="evidence" value="ECO:0007669"/>
    <property type="project" value="UniProtKB-SubCell"/>
</dbReference>
<evidence type="ECO:0000256" key="2">
    <source>
        <dbReference type="ARBA" id="ARBA00022692"/>
    </source>
</evidence>
<sequence length="154" mass="18017">MSLELKCPPVLLAVILALFIWSSARYLPLPIELHALDAVVWIKYGLAFTSLLIGVLALVQFRRARTTFHPHTPEKASQLVESGLYRYSRNPMYLAILMLLCAYALHAPSWLAPFWPVAFVLYMNRFQIAPEERVLRHIFGESYERYLRRVRRWI</sequence>
<keyword evidence="7" id="KW-1185">Reference proteome</keyword>
<gene>
    <name evidence="6" type="ORF">ADIMK_3781</name>
</gene>
<name>A0A081FUB5_9GAMM</name>
<dbReference type="eggNOG" id="COG2020">
    <property type="taxonomic scope" value="Bacteria"/>
</dbReference>
<reference evidence="6 7" key="1">
    <citation type="submission" date="2014-04" db="EMBL/GenBank/DDBJ databases">
        <title>Marinobacterium kochiensis sp. nov., isolated from sediment sample collected from Kochi backwaters in Kerala, India.</title>
        <authorList>
            <person name="Singh A."/>
            <person name="Pinnaka A.K."/>
        </authorList>
    </citation>
    <scope>NUCLEOTIDE SEQUENCE [LARGE SCALE GENOMIC DNA]</scope>
    <source>
        <strain evidence="6 7">AK27</strain>
    </source>
</reference>
<dbReference type="InterPro" id="IPR007318">
    <property type="entry name" value="Phopholipid_MeTrfase"/>
</dbReference>
<accession>A0A081FUB5</accession>
<protein>
    <recommendedName>
        <fullName evidence="8">Protein-S-isoprenylcysteine methyltransferase</fullName>
    </recommendedName>
</protein>
<feature type="transmembrane region" description="Helical" evidence="5">
    <location>
        <begin position="40"/>
        <end position="59"/>
    </location>
</feature>
<proteinExistence type="predicted"/>
<dbReference type="Pfam" id="PF04191">
    <property type="entry name" value="PEMT"/>
    <property type="match status" value="1"/>
</dbReference>
<dbReference type="Gene3D" id="1.20.120.1630">
    <property type="match status" value="1"/>
</dbReference>
<comment type="subcellular location">
    <subcellularLocation>
        <location evidence="1">Endomembrane system</location>
        <topology evidence="1">Multi-pass membrane protein</topology>
    </subcellularLocation>
</comment>
<keyword evidence="3 5" id="KW-1133">Transmembrane helix</keyword>
<evidence type="ECO:0000313" key="6">
    <source>
        <dbReference type="EMBL" id="KEA62120.1"/>
    </source>
</evidence>
<evidence type="ECO:0000256" key="1">
    <source>
        <dbReference type="ARBA" id="ARBA00004127"/>
    </source>
</evidence>
<evidence type="ECO:0000313" key="7">
    <source>
        <dbReference type="Proteomes" id="UP000028252"/>
    </source>
</evidence>
<dbReference type="PATRIC" id="fig|1232683.4.peg.3722"/>
<keyword evidence="4 5" id="KW-0472">Membrane</keyword>
<dbReference type="PANTHER" id="PTHR12714:SF24">
    <property type="entry name" value="SLR1182 PROTEIN"/>
    <property type="match status" value="1"/>
</dbReference>
<dbReference type="PANTHER" id="PTHR12714">
    <property type="entry name" value="PROTEIN-S ISOPRENYLCYSTEINE O-METHYLTRANSFERASE"/>
    <property type="match status" value="1"/>
</dbReference>
<feature type="transmembrane region" description="Helical" evidence="5">
    <location>
        <begin position="92"/>
        <end position="115"/>
    </location>
</feature>
<evidence type="ECO:0000256" key="5">
    <source>
        <dbReference type="SAM" id="Phobius"/>
    </source>
</evidence>
<evidence type="ECO:0000256" key="4">
    <source>
        <dbReference type="ARBA" id="ARBA00023136"/>
    </source>
</evidence>
<comment type="caution">
    <text evidence="6">The sequence shown here is derived from an EMBL/GenBank/DDBJ whole genome shotgun (WGS) entry which is preliminary data.</text>
</comment>
<dbReference type="GO" id="GO:0016740">
    <property type="term" value="F:transferase activity"/>
    <property type="evidence" value="ECO:0007669"/>
    <property type="project" value="UniProtKB-ARBA"/>
</dbReference>